<organism evidence="1 2">
    <name type="scientific">Methylocystis parvus</name>
    <dbReference type="NCBI Taxonomy" id="134"/>
    <lineage>
        <taxon>Bacteria</taxon>
        <taxon>Pseudomonadati</taxon>
        <taxon>Pseudomonadota</taxon>
        <taxon>Alphaproteobacteria</taxon>
        <taxon>Hyphomicrobiales</taxon>
        <taxon>Methylocystaceae</taxon>
        <taxon>Methylocystis</taxon>
    </lineage>
</organism>
<evidence type="ECO:0000313" key="2">
    <source>
        <dbReference type="Proteomes" id="UP000422569"/>
    </source>
</evidence>
<gene>
    <name evidence="1" type="ORF">F7D14_21710</name>
</gene>
<dbReference type="KEGG" id="mpar:F7D14_21710"/>
<dbReference type="InterPro" id="IPR036696">
    <property type="entry name" value="YdfO-like_sf"/>
</dbReference>
<proteinExistence type="predicted"/>
<protein>
    <submittedName>
        <fullName evidence="1">DUF1398 domain-containing protein</fullName>
    </submittedName>
</protein>
<sequence length="133" mass="14627">MDSRLKNIAEKCLRGAEDNSMTFPQIVGTLMEEDFESYAIDFRRACAVYYRPDGDSIELPTHQPLAPVASTFDTGAVQSAIREAQQLVPGYTYAGFCGKVMAAGCAGYIVSFSGRRAVYFGRTGETHVEHFPQ</sequence>
<dbReference type="InterPro" id="IPR009833">
    <property type="entry name" value="DUF1398"/>
</dbReference>
<keyword evidence="2" id="KW-1185">Reference proteome</keyword>
<dbReference type="Pfam" id="PF07166">
    <property type="entry name" value="DUF1398"/>
    <property type="match status" value="1"/>
</dbReference>
<name>A0A6B8MHS1_9HYPH</name>
<reference evidence="1 2" key="1">
    <citation type="submission" date="2019-09" db="EMBL/GenBank/DDBJ databases">
        <title>Isolation and complete genome sequencing of Methylocystis species.</title>
        <authorList>
            <person name="Rumah B.L."/>
            <person name="Stead C.E."/>
            <person name="Stevens B.C."/>
            <person name="Minton N.P."/>
            <person name="Grosse-Honebrink A."/>
            <person name="Zhang Y."/>
        </authorList>
    </citation>
    <scope>NUCLEOTIDE SEQUENCE [LARGE SCALE GENOMIC DNA]</scope>
    <source>
        <strain evidence="1 2">BRCS2</strain>
        <plasmid evidence="1 2">unnamed2</plasmid>
    </source>
</reference>
<evidence type="ECO:0000313" key="1">
    <source>
        <dbReference type="EMBL" id="QGN00181.1"/>
    </source>
</evidence>
<keyword evidence="1" id="KW-0614">Plasmid</keyword>
<dbReference type="Gene3D" id="3.30.1810.10">
    <property type="entry name" value="YdfO-like"/>
    <property type="match status" value="1"/>
</dbReference>
<dbReference type="SUPFAM" id="SSF160419">
    <property type="entry name" value="YdfO-like"/>
    <property type="match status" value="1"/>
</dbReference>
<dbReference type="EMBL" id="CP044333">
    <property type="protein sequence ID" value="QGN00181.1"/>
    <property type="molecule type" value="Genomic_DNA"/>
</dbReference>
<dbReference type="RefSeq" id="WP_026016367.1">
    <property type="nucleotide sequence ID" value="NZ_CP044333.1"/>
</dbReference>
<dbReference type="Proteomes" id="UP000422569">
    <property type="component" value="Plasmid unnamed2"/>
</dbReference>
<dbReference type="AlphaFoldDB" id="A0A6B8MHS1"/>
<geneLocation type="plasmid" evidence="1">
    <name>unnamed2</name>
</geneLocation>
<accession>A0A6B8MHS1</accession>